<accession>A0ABN2BC06</accession>
<evidence type="ECO:0000313" key="1">
    <source>
        <dbReference type="EMBL" id="GAA1536285.1"/>
    </source>
</evidence>
<organism evidence="1 2">
    <name type="scientific">Dactylosporangium maewongense</name>
    <dbReference type="NCBI Taxonomy" id="634393"/>
    <lineage>
        <taxon>Bacteria</taxon>
        <taxon>Bacillati</taxon>
        <taxon>Actinomycetota</taxon>
        <taxon>Actinomycetes</taxon>
        <taxon>Micromonosporales</taxon>
        <taxon>Micromonosporaceae</taxon>
        <taxon>Dactylosporangium</taxon>
    </lineage>
</organism>
<dbReference type="RefSeq" id="WP_344505989.1">
    <property type="nucleotide sequence ID" value="NZ_BAAAQD010000013.1"/>
</dbReference>
<gene>
    <name evidence="1" type="ORF">GCM10009827_063460</name>
</gene>
<proteinExistence type="predicted"/>
<dbReference type="EMBL" id="BAAAQD010000013">
    <property type="protein sequence ID" value="GAA1536285.1"/>
    <property type="molecule type" value="Genomic_DNA"/>
</dbReference>
<evidence type="ECO:0000313" key="2">
    <source>
        <dbReference type="Proteomes" id="UP001501470"/>
    </source>
</evidence>
<protein>
    <submittedName>
        <fullName evidence="1">Uncharacterized protein</fullName>
    </submittedName>
</protein>
<reference evidence="1 2" key="1">
    <citation type="journal article" date="2019" name="Int. J. Syst. Evol. Microbiol.">
        <title>The Global Catalogue of Microorganisms (GCM) 10K type strain sequencing project: providing services to taxonomists for standard genome sequencing and annotation.</title>
        <authorList>
            <consortium name="The Broad Institute Genomics Platform"/>
            <consortium name="The Broad Institute Genome Sequencing Center for Infectious Disease"/>
            <person name="Wu L."/>
            <person name="Ma J."/>
        </authorList>
    </citation>
    <scope>NUCLEOTIDE SEQUENCE [LARGE SCALE GENOMIC DNA]</scope>
    <source>
        <strain evidence="1 2">JCM 15933</strain>
    </source>
</reference>
<sequence length="70" mass="7759">MSRLVPAEQLSVGDVVLLYISTGDRRVRLEVVQQRASSVKLIGRNLDGGYVVSYHFGMKHGELATVLDEE</sequence>
<comment type="caution">
    <text evidence="1">The sequence shown here is derived from an EMBL/GenBank/DDBJ whole genome shotgun (WGS) entry which is preliminary data.</text>
</comment>
<name>A0ABN2BC06_9ACTN</name>
<keyword evidence="2" id="KW-1185">Reference proteome</keyword>
<dbReference type="Proteomes" id="UP001501470">
    <property type="component" value="Unassembled WGS sequence"/>
</dbReference>